<name>A0A381SVT2_9ZZZZ</name>
<proteinExistence type="predicted"/>
<sequence>MTLGKFKEIDGLCIFSSYFAITSIFFKTCKQIARFAVQTVIGA</sequence>
<protein>
    <submittedName>
        <fullName evidence="1">Uncharacterized protein</fullName>
    </submittedName>
</protein>
<organism evidence="1">
    <name type="scientific">marine metagenome</name>
    <dbReference type="NCBI Taxonomy" id="408172"/>
    <lineage>
        <taxon>unclassified sequences</taxon>
        <taxon>metagenomes</taxon>
        <taxon>ecological metagenomes</taxon>
    </lineage>
</organism>
<accession>A0A381SVT2</accession>
<evidence type="ECO:0000313" key="1">
    <source>
        <dbReference type="EMBL" id="SVA07401.1"/>
    </source>
</evidence>
<gene>
    <name evidence="1" type="ORF">METZ01_LOCUS60255</name>
</gene>
<dbReference type="AlphaFoldDB" id="A0A381SVT2"/>
<dbReference type="EMBL" id="UINC01003562">
    <property type="protein sequence ID" value="SVA07401.1"/>
    <property type="molecule type" value="Genomic_DNA"/>
</dbReference>
<reference evidence="1" key="1">
    <citation type="submission" date="2018-05" db="EMBL/GenBank/DDBJ databases">
        <authorList>
            <person name="Lanie J.A."/>
            <person name="Ng W.-L."/>
            <person name="Kazmierczak K.M."/>
            <person name="Andrzejewski T.M."/>
            <person name="Davidsen T.M."/>
            <person name="Wayne K.J."/>
            <person name="Tettelin H."/>
            <person name="Glass J.I."/>
            <person name="Rusch D."/>
            <person name="Podicherti R."/>
            <person name="Tsui H.-C.T."/>
            <person name="Winkler M.E."/>
        </authorList>
    </citation>
    <scope>NUCLEOTIDE SEQUENCE</scope>
</reference>